<dbReference type="Proteomes" id="UP000010716">
    <property type="component" value="Unassembled WGS sequence"/>
</dbReference>
<accession>F5L3B2</accession>
<dbReference type="EMBL" id="AFCE01000036">
    <property type="protein sequence ID" value="EGL84174.1"/>
    <property type="molecule type" value="Genomic_DNA"/>
</dbReference>
<dbReference type="AlphaFoldDB" id="F5L3B2"/>
<protein>
    <submittedName>
        <fullName evidence="1">Uncharacterized protein</fullName>
    </submittedName>
</protein>
<evidence type="ECO:0000313" key="2">
    <source>
        <dbReference type="Proteomes" id="UP000010716"/>
    </source>
</evidence>
<proteinExistence type="predicted"/>
<gene>
    <name evidence="1" type="ORF">CathTA2_0273</name>
</gene>
<comment type="caution">
    <text evidence="1">The sequence shown here is derived from an EMBL/GenBank/DDBJ whole genome shotgun (WGS) entry which is preliminary data.</text>
</comment>
<reference evidence="1 2" key="1">
    <citation type="journal article" date="2011" name="J. Bacteriol.">
        <title>Draft genome sequence of the thermoalkaliphilic Caldalkalibacillus thermarum strain TA2.A1.</title>
        <authorList>
            <person name="Kalamorz F."/>
            <person name="Keis S."/>
            <person name="McMillan D.G."/>
            <person name="Olsson K."/>
            <person name="Stanton J.A."/>
            <person name="Stockwell P."/>
            <person name="Black M.A."/>
            <person name="Klingeman D.M."/>
            <person name="Land M.L."/>
            <person name="Han C.S."/>
            <person name="Martin S.L."/>
            <person name="Becher S.A."/>
            <person name="Peddie C.J."/>
            <person name="Morgan H.W."/>
            <person name="Matthies D."/>
            <person name="Preiss L."/>
            <person name="Meier T."/>
            <person name="Brown S.D."/>
            <person name="Cook G.M."/>
        </authorList>
    </citation>
    <scope>NUCLEOTIDE SEQUENCE [LARGE SCALE GENOMIC DNA]</scope>
    <source>
        <strain evidence="1 2">TA2.A1</strain>
    </source>
</reference>
<evidence type="ECO:0000313" key="1">
    <source>
        <dbReference type="EMBL" id="EGL84174.1"/>
    </source>
</evidence>
<name>F5L3B2_CALTT</name>
<sequence length="55" mass="6228">MKFALPVAVQHHLLRIGDILPKVFHQPFHTVITVQKSIDLKIKAKTAHIHIGRAN</sequence>
<organism evidence="1 2">
    <name type="scientific">Caldalkalibacillus thermarum (strain TA2.A1)</name>
    <dbReference type="NCBI Taxonomy" id="986075"/>
    <lineage>
        <taxon>Bacteria</taxon>
        <taxon>Bacillati</taxon>
        <taxon>Bacillota</taxon>
        <taxon>Bacilli</taxon>
        <taxon>Bacillales</taxon>
        <taxon>Bacillaceae</taxon>
        <taxon>Caldalkalibacillus</taxon>
    </lineage>
</organism>